<feature type="transmembrane region" description="Helical" evidence="1">
    <location>
        <begin position="450"/>
        <end position="468"/>
    </location>
</feature>
<feature type="transmembrane region" description="Helical" evidence="1">
    <location>
        <begin position="52"/>
        <end position="75"/>
    </location>
</feature>
<keyword evidence="3" id="KW-1185">Reference proteome</keyword>
<dbReference type="KEGG" id="dmp:FAK_14130"/>
<protein>
    <recommendedName>
        <fullName evidence="4">Glycosyltransferase RgtA/B/C/D-like domain-containing protein</fullName>
    </recommendedName>
</protein>
<feature type="transmembrane region" description="Helical" evidence="1">
    <location>
        <begin position="275"/>
        <end position="293"/>
    </location>
</feature>
<feature type="transmembrane region" description="Helical" evidence="1">
    <location>
        <begin position="127"/>
        <end position="147"/>
    </location>
</feature>
<dbReference type="Proteomes" id="UP001366166">
    <property type="component" value="Chromosome"/>
</dbReference>
<evidence type="ECO:0000313" key="3">
    <source>
        <dbReference type="Proteomes" id="UP001366166"/>
    </source>
</evidence>
<feature type="transmembrane region" description="Helical" evidence="1">
    <location>
        <begin position="159"/>
        <end position="179"/>
    </location>
</feature>
<evidence type="ECO:0000313" key="2">
    <source>
        <dbReference type="EMBL" id="BEQ14347.1"/>
    </source>
</evidence>
<dbReference type="AlphaFoldDB" id="A0AAU9ECT8"/>
<dbReference type="RefSeq" id="WP_338606062.1">
    <property type="nucleotide sequence ID" value="NZ_AP028679.1"/>
</dbReference>
<feature type="transmembrane region" description="Helical" evidence="1">
    <location>
        <begin position="369"/>
        <end position="386"/>
    </location>
</feature>
<keyword evidence="1" id="KW-0812">Transmembrane</keyword>
<sequence>MSFLGFKLGVLRRPLVWLAGLAWGLLAASRWAVVMAAQEGGQSAVIWRWPLWWMPLTLGLAAWLAQTLAAAWQHGWLSRQGLEEPRAARLAALAWLPSLALVLVPLAELLPPLYGGSLAPLALSREAWPLVALAAAGAVLIQTRLAAPELLNKPDPHRRYWLSPVVFILALVLFAGVGARLTQVSNQVGKFMGGDEPQYLFNTHSLAVDHDLDLSEEIFLRENSYYLDPAKVIGGHGGWTADGRWISKHRPGLPALMAPFYAWGLYLGQGPRKTATVCLWLLAAWMVTEVFWLGRLFTKRDGPSLLGAAGAALALPGLIYSNLAFPEIAAAAFAVSSFRLLRAAEPGRWGLLFVAGLLAAYLPWFHERFAVLSVVLGLYFLARGHWRSIKGLIAFALPCLGSAWLLYTYFMWLYGHPFPGQEIHAQGHYLNPRGFWEGLSGIWVDAGEGMLTYGAVWLAGAAGLLWLLRRRLSDGFWCLAMAGAVYVVAGLFADWFGGINPPSRYLVAAVPFLAVGLAAGAHWGPPRFLLFVAVLGAASLAASFWVMHYPSAVYGHKVVLGSGLQFPLIDNLLPAFIFNDQAPQVNAQLAIIWMLVAFAALVAMNLGNQNFGPGRSLAGMVLALVMVAGAGVAADHIGAGVLTYGNPAQRVVLWNRLSDLPPGGRTWRLGDPDVRPKALMELPLPPARYQHGPVNTAPDDPQALDIPAGIKPGLYVWGQYLALPPGRYRATAVLRSPYAGPEQAGWIDLSENKGQRTLLTRKFSGEQLGGPVSLEFALKRWATNLEFRVGTTGLAPLRVQTMNITRLEP</sequence>
<feature type="transmembrane region" description="Helical" evidence="1">
    <location>
        <begin position="616"/>
        <end position="634"/>
    </location>
</feature>
<proteinExistence type="predicted"/>
<feature type="transmembrane region" description="Helical" evidence="1">
    <location>
        <begin position="585"/>
        <end position="604"/>
    </location>
</feature>
<feature type="transmembrane region" description="Helical" evidence="1">
    <location>
        <begin position="475"/>
        <end position="493"/>
    </location>
</feature>
<organism evidence="2 3">
    <name type="scientific">Desulfoferula mesophila</name>
    <dbReference type="NCBI Taxonomy" id="3058419"/>
    <lineage>
        <taxon>Bacteria</taxon>
        <taxon>Pseudomonadati</taxon>
        <taxon>Thermodesulfobacteriota</taxon>
        <taxon>Desulfarculia</taxon>
        <taxon>Desulfarculales</taxon>
        <taxon>Desulfarculaceae</taxon>
        <taxon>Desulfoferula</taxon>
    </lineage>
</organism>
<name>A0AAU9ECT8_9BACT</name>
<evidence type="ECO:0000256" key="1">
    <source>
        <dbReference type="SAM" id="Phobius"/>
    </source>
</evidence>
<feature type="transmembrane region" description="Helical" evidence="1">
    <location>
        <begin position="528"/>
        <end position="546"/>
    </location>
</feature>
<feature type="transmembrane region" description="Helical" evidence="1">
    <location>
        <begin position="505"/>
        <end position="521"/>
    </location>
</feature>
<feature type="transmembrane region" description="Helical" evidence="1">
    <location>
        <begin position="87"/>
        <end position="107"/>
    </location>
</feature>
<reference evidence="3" key="1">
    <citation type="journal article" date="2023" name="Arch. Microbiol.">
        <title>Desulfoferula mesophilus gen. nov. sp. nov., a mesophilic sulfate-reducing bacterium isolated from a brackish lake sediment.</title>
        <authorList>
            <person name="Watanabe T."/>
            <person name="Yabe T."/>
            <person name="Tsuji J.M."/>
            <person name="Fukui M."/>
        </authorList>
    </citation>
    <scope>NUCLEOTIDE SEQUENCE [LARGE SCALE GENOMIC DNA]</scope>
    <source>
        <strain evidence="3">12FAK</strain>
    </source>
</reference>
<feature type="transmembrane region" description="Helical" evidence="1">
    <location>
        <begin position="393"/>
        <end position="412"/>
    </location>
</feature>
<keyword evidence="1" id="KW-1133">Transmembrane helix</keyword>
<dbReference type="EMBL" id="AP028679">
    <property type="protein sequence ID" value="BEQ14347.1"/>
    <property type="molecule type" value="Genomic_DNA"/>
</dbReference>
<feature type="transmembrane region" description="Helical" evidence="1">
    <location>
        <begin position="346"/>
        <end position="363"/>
    </location>
</feature>
<keyword evidence="1" id="KW-0472">Membrane</keyword>
<accession>A0AAU9ECT8</accession>
<evidence type="ECO:0008006" key="4">
    <source>
        <dbReference type="Google" id="ProtNLM"/>
    </source>
</evidence>
<gene>
    <name evidence="2" type="ORF">FAK_14130</name>
</gene>
<feature type="transmembrane region" description="Helical" evidence="1">
    <location>
        <begin position="305"/>
        <end position="325"/>
    </location>
</feature>